<keyword evidence="1" id="KW-0472">Membrane</keyword>
<feature type="transmembrane region" description="Helical" evidence="1">
    <location>
        <begin position="7"/>
        <end position="27"/>
    </location>
</feature>
<reference evidence="2" key="1">
    <citation type="submission" date="2014-09" db="EMBL/GenBank/DDBJ databases">
        <authorList>
            <person name="Magalhaes I.L.F."/>
            <person name="Oliveira U."/>
            <person name="Santos F.R."/>
            <person name="Vidigal T.H.D.A."/>
            <person name="Brescovit A.D."/>
            <person name="Santos A.J."/>
        </authorList>
    </citation>
    <scope>NUCLEOTIDE SEQUENCE</scope>
    <source>
        <tissue evidence="2">Shoot tissue taken approximately 20 cm above the soil surface</tissue>
    </source>
</reference>
<accession>A0A0A9A5B7</accession>
<keyword evidence="1" id="KW-0812">Transmembrane</keyword>
<feature type="transmembrane region" description="Helical" evidence="1">
    <location>
        <begin position="33"/>
        <end position="54"/>
    </location>
</feature>
<sequence length="57" mass="6855">MVLAAKIYSSFQLLIVCTFTLVSFPGIYRFAYFYIHMFFYTLFICAIQLWHLIFKTL</sequence>
<name>A0A0A9A5B7_ARUDO</name>
<dbReference type="AlphaFoldDB" id="A0A0A9A5B7"/>
<proteinExistence type="predicted"/>
<keyword evidence="1" id="KW-1133">Transmembrane helix</keyword>
<organism evidence="2">
    <name type="scientific">Arundo donax</name>
    <name type="common">Giant reed</name>
    <name type="synonym">Donax arundinaceus</name>
    <dbReference type="NCBI Taxonomy" id="35708"/>
    <lineage>
        <taxon>Eukaryota</taxon>
        <taxon>Viridiplantae</taxon>
        <taxon>Streptophyta</taxon>
        <taxon>Embryophyta</taxon>
        <taxon>Tracheophyta</taxon>
        <taxon>Spermatophyta</taxon>
        <taxon>Magnoliopsida</taxon>
        <taxon>Liliopsida</taxon>
        <taxon>Poales</taxon>
        <taxon>Poaceae</taxon>
        <taxon>PACMAD clade</taxon>
        <taxon>Arundinoideae</taxon>
        <taxon>Arundineae</taxon>
        <taxon>Arundo</taxon>
    </lineage>
</organism>
<reference evidence="2" key="2">
    <citation type="journal article" date="2015" name="Data Brief">
        <title>Shoot transcriptome of the giant reed, Arundo donax.</title>
        <authorList>
            <person name="Barrero R.A."/>
            <person name="Guerrero F.D."/>
            <person name="Moolhuijzen P."/>
            <person name="Goolsby J.A."/>
            <person name="Tidwell J."/>
            <person name="Bellgard S.E."/>
            <person name="Bellgard M.I."/>
        </authorList>
    </citation>
    <scope>NUCLEOTIDE SEQUENCE</scope>
    <source>
        <tissue evidence="2">Shoot tissue taken approximately 20 cm above the soil surface</tissue>
    </source>
</reference>
<evidence type="ECO:0000256" key="1">
    <source>
        <dbReference type="SAM" id="Phobius"/>
    </source>
</evidence>
<dbReference type="EMBL" id="GBRH01251016">
    <property type="protein sequence ID" value="JAD46879.1"/>
    <property type="molecule type" value="Transcribed_RNA"/>
</dbReference>
<protein>
    <submittedName>
        <fullName evidence="2">Uncharacterized protein</fullName>
    </submittedName>
</protein>
<evidence type="ECO:0000313" key="2">
    <source>
        <dbReference type="EMBL" id="JAD46879.1"/>
    </source>
</evidence>